<organism evidence="4 5">
    <name type="scientific">Halanaerobium salsuginis</name>
    <dbReference type="NCBI Taxonomy" id="29563"/>
    <lineage>
        <taxon>Bacteria</taxon>
        <taxon>Bacillati</taxon>
        <taxon>Bacillota</taxon>
        <taxon>Clostridia</taxon>
        <taxon>Halanaerobiales</taxon>
        <taxon>Halanaerobiaceae</taxon>
        <taxon>Halanaerobium</taxon>
    </lineage>
</organism>
<dbReference type="SUPFAM" id="SSF53659">
    <property type="entry name" value="Isocitrate/Isopropylmalate dehydrogenase-like"/>
    <property type="match status" value="1"/>
</dbReference>
<protein>
    <submittedName>
        <fullName evidence="4">Isocitrate dehydrogenase (NAD+)</fullName>
    </submittedName>
</protein>
<dbReference type="OrthoDB" id="9806254at2"/>
<dbReference type="STRING" id="29563.SAMN02983006_00580"/>
<evidence type="ECO:0000256" key="2">
    <source>
        <dbReference type="ARBA" id="ARBA00023002"/>
    </source>
</evidence>
<dbReference type="PANTHER" id="PTHR11835">
    <property type="entry name" value="DECARBOXYLATING DEHYDROGENASES-ISOCITRATE, ISOPROPYLMALATE, TARTRATE"/>
    <property type="match status" value="1"/>
</dbReference>
<evidence type="ECO:0000313" key="5">
    <source>
        <dbReference type="Proteomes" id="UP000199006"/>
    </source>
</evidence>
<dbReference type="PROSITE" id="PS00470">
    <property type="entry name" value="IDH_IMDH"/>
    <property type="match status" value="1"/>
</dbReference>
<keyword evidence="2" id="KW-0560">Oxidoreductase</keyword>
<sequence>MTKHQVTMIAGDGIGPEISAAVARIIAAAGVEIAWEEVEAGAGVMAKYDTPLPESVFASIRKNKVALKGPITTPVGSGFRSVNVAIRKELNLYANVRPLQVHAHQFARAEDIDLVVFRENTEGLYAGIEHYVGDQAAESIKIITRKASRQIVEKAFAYAVSEGRTRVTAVHKANILKYSDGLFLEEARQVAAKYQQSNPEIKFDERIVDNMCMQLVQYPGQYDVLVMPNLYGDIISDLGAGLIGGLGLAPGMNLGDEIAVFEAVHGSAPDIAGQNKANPVALLFSAVLMLRHLGEKTAADSIEKAASKVLNKGEVLTADLGGTASTDQITKAIIAEL</sequence>
<dbReference type="Gene3D" id="3.40.718.10">
    <property type="entry name" value="Isopropylmalate Dehydrogenase"/>
    <property type="match status" value="1"/>
</dbReference>
<comment type="similarity">
    <text evidence="1">Belongs to the isocitrate and isopropylmalate dehydrogenases family.</text>
</comment>
<evidence type="ECO:0000313" key="4">
    <source>
        <dbReference type="EMBL" id="SFL23417.1"/>
    </source>
</evidence>
<dbReference type="PANTHER" id="PTHR11835:SF34">
    <property type="entry name" value="ISOCITRATE DEHYDROGENASE [NAD] SUBUNIT ALPHA, MITOCHONDRIAL"/>
    <property type="match status" value="1"/>
</dbReference>
<dbReference type="SMART" id="SM01329">
    <property type="entry name" value="Iso_dh"/>
    <property type="match status" value="1"/>
</dbReference>
<gene>
    <name evidence="4" type="ORF">SAMN02983006_00580</name>
</gene>
<evidence type="ECO:0000259" key="3">
    <source>
        <dbReference type="SMART" id="SM01329"/>
    </source>
</evidence>
<dbReference type="Proteomes" id="UP000199006">
    <property type="component" value="Unassembled WGS sequence"/>
</dbReference>
<dbReference type="InterPro" id="IPR024084">
    <property type="entry name" value="IsoPropMal-DH-like_dom"/>
</dbReference>
<dbReference type="Pfam" id="PF00180">
    <property type="entry name" value="Iso_dh"/>
    <property type="match status" value="1"/>
</dbReference>
<proteinExistence type="inferred from homology"/>
<reference evidence="4 5" key="1">
    <citation type="submission" date="2016-10" db="EMBL/GenBank/DDBJ databases">
        <authorList>
            <person name="de Groot N.N."/>
        </authorList>
    </citation>
    <scope>NUCLEOTIDE SEQUENCE [LARGE SCALE GENOMIC DNA]</scope>
    <source>
        <strain evidence="4 5">ATCC 51327</strain>
    </source>
</reference>
<keyword evidence="5" id="KW-1185">Reference proteome</keyword>
<dbReference type="InterPro" id="IPR019818">
    <property type="entry name" value="IsoCit/isopropylmalate_DH_CS"/>
</dbReference>
<dbReference type="GO" id="GO:0006102">
    <property type="term" value="P:isocitrate metabolic process"/>
    <property type="evidence" value="ECO:0007669"/>
    <property type="project" value="TreeGrafter"/>
</dbReference>
<feature type="domain" description="Isopropylmalate dehydrogenase-like" evidence="3">
    <location>
        <begin position="5"/>
        <end position="333"/>
    </location>
</feature>
<dbReference type="RefSeq" id="WP_089859399.1">
    <property type="nucleotide sequence ID" value="NZ_FOTI01000004.1"/>
</dbReference>
<name>A0A1I4G2H2_9FIRM</name>
<dbReference type="EMBL" id="FOTI01000004">
    <property type="protein sequence ID" value="SFL23417.1"/>
    <property type="molecule type" value="Genomic_DNA"/>
</dbReference>
<dbReference type="AlphaFoldDB" id="A0A1I4G2H2"/>
<accession>A0A1I4G2H2</accession>
<dbReference type="GO" id="GO:0004449">
    <property type="term" value="F:isocitrate dehydrogenase (NAD+) activity"/>
    <property type="evidence" value="ECO:0007669"/>
    <property type="project" value="TreeGrafter"/>
</dbReference>
<evidence type="ECO:0000256" key="1">
    <source>
        <dbReference type="ARBA" id="ARBA00007769"/>
    </source>
</evidence>
<dbReference type="GO" id="GO:0051287">
    <property type="term" value="F:NAD binding"/>
    <property type="evidence" value="ECO:0007669"/>
    <property type="project" value="InterPro"/>
</dbReference>
<dbReference type="GO" id="GO:0000287">
    <property type="term" value="F:magnesium ion binding"/>
    <property type="evidence" value="ECO:0007669"/>
    <property type="project" value="InterPro"/>
</dbReference>
<dbReference type="GO" id="GO:0006099">
    <property type="term" value="P:tricarboxylic acid cycle"/>
    <property type="evidence" value="ECO:0007669"/>
    <property type="project" value="TreeGrafter"/>
</dbReference>